<accession>A0AA48L3J6</accession>
<feature type="compositionally biased region" description="Polar residues" evidence="3">
    <location>
        <begin position="515"/>
        <end position="524"/>
    </location>
</feature>
<dbReference type="PROSITE" id="PS50089">
    <property type="entry name" value="ZF_RING_2"/>
    <property type="match status" value="1"/>
</dbReference>
<feature type="region of interest" description="Disordered" evidence="3">
    <location>
        <begin position="1"/>
        <end position="64"/>
    </location>
</feature>
<gene>
    <name evidence="5" type="primary">SIP5</name>
    <name evidence="5" type="ORF">CcaverHIS019_0401300</name>
</gene>
<sequence length="760" mass="80319">MGNAPSHQGGSPPFEAAGSAPPPPPASYKDKEPTKPASPPPPTTPLLMPYGGHLSPQNPHALGLPQAHDYSKTIVTALILDQRLAPFYRGLDDYEEDWSEAQVAHELEETREKDFAEQVENSSTAQLREERETIARGRRLSHEAERAERQRREEKAYLGAIECPICFLYYPPNINTSRCCQQPLCTECFVQMKRAEATTTHLESEPASCPFCVETDFGVIYERPTAALPTPSGILSPGGTASPAPLSALATSPDGGASEFSTALSDRPLSPGSSDLAALREEGKRRKSVSCKAKEVVTIDAIRPDWEAKLNAVKAQAARRAARRIVMRQVGDRLIPIGYTSSRATGQADFSMSIPPEESGSRRSRRTREREREMEEMMIMEAMRLSLLDQEEYQRKHAHDIQPGQTAAGPSAGPSTDNGSSNGRGPSGTSSPTPSTSSRRSSRAADTLSSWRQNEGGRAAKLLSKITVNRSRANSKSSVHFAPSPPTFGSASPSGNRARSSSTPSPAPGLHSEHTPSPLSNAVTRRSLDVPATGRGAALALQAALGPAEPAIAEVATPMTETDHDPLTRELAAATDDGPASLLTDSPGQMDAEVVPTPPAIPVVVEPPIDSPVTELAAPTPIEAPVGQDLLSFGNLGPDSEATPRDSPLSDTTPAASPSGQAAALPDPPATGKALAAPIDVPKTSGPDTDKGPETPAKTELTKVTPKSPTLSPFKPAPCRTDTSTSLVSVDAASFISRSSLGDDEVIRRPSGPLAARADD</sequence>
<dbReference type="GO" id="GO:0005737">
    <property type="term" value="C:cytoplasm"/>
    <property type="evidence" value="ECO:0007669"/>
    <property type="project" value="TreeGrafter"/>
</dbReference>
<feature type="compositionally biased region" description="Low complexity" evidence="3">
    <location>
        <begin position="418"/>
        <end position="439"/>
    </location>
</feature>
<feature type="region of interest" description="Disordered" evidence="3">
    <location>
        <begin position="738"/>
        <end position="760"/>
    </location>
</feature>
<dbReference type="RefSeq" id="XP_060456575.1">
    <property type="nucleotide sequence ID" value="XM_060599931.1"/>
</dbReference>
<evidence type="ECO:0000313" key="5">
    <source>
        <dbReference type="EMBL" id="BEI91310.1"/>
    </source>
</evidence>
<dbReference type="GeneID" id="85495180"/>
<feature type="region of interest" description="Disordered" evidence="3">
    <location>
        <begin position="346"/>
        <end position="371"/>
    </location>
</feature>
<keyword evidence="2" id="KW-0863">Zinc-finger</keyword>
<feature type="domain" description="RING-type" evidence="4">
    <location>
        <begin position="163"/>
        <end position="212"/>
    </location>
</feature>
<dbReference type="PANTHER" id="PTHR31315">
    <property type="entry name" value="PROTEIN SIP5"/>
    <property type="match status" value="1"/>
</dbReference>
<evidence type="ECO:0000256" key="2">
    <source>
        <dbReference type="PROSITE-ProRule" id="PRU00175"/>
    </source>
</evidence>
<feature type="region of interest" description="Disordered" evidence="3">
    <location>
        <begin position="251"/>
        <end position="275"/>
    </location>
</feature>
<dbReference type="PANTHER" id="PTHR31315:SF1">
    <property type="entry name" value="PROTEIN SIP5"/>
    <property type="match status" value="1"/>
</dbReference>
<dbReference type="EMBL" id="AP028215">
    <property type="protein sequence ID" value="BEI91310.1"/>
    <property type="molecule type" value="Genomic_DNA"/>
</dbReference>
<dbReference type="InterPro" id="IPR039301">
    <property type="entry name" value="Sip5/DA2"/>
</dbReference>
<dbReference type="GO" id="GO:0008270">
    <property type="term" value="F:zinc ion binding"/>
    <property type="evidence" value="ECO:0007669"/>
    <property type="project" value="UniProtKB-KW"/>
</dbReference>
<feature type="compositionally biased region" description="Polar residues" evidence="3">
    <location>
        <begin position="649"/>
        <end position="660"/>
    </location>
</feature>
<dbReference type="CDD" id="cd24139">
    <property type="entry name" value="SIP5-like"/>
    <property type="match status" value="1"/>
</dbReference>
<name>A0AA48L3J6_9TREE</name>
<dbReference type="InterPro" id="IPR001841">
    <property type="entry name" value="Znf_RING"/>
</dbReference>
<dbReference type="Proteomes" id="UP001233271">
    <property type="component" value="Chromosome 4"/>
</dbReference>
<keyword evidence="2" id="KW-0862">Zinc</keyword>
<evidence type="ECO:0000256" key="3">
    <source>
        <dbReference type="SAM" id="MobiDB-lite"/>
    </source>
</evidence>
<evidence type="ECO:0000259" key="4">
    <source>
        <dbReference type="PROSITE" id="PS50089"/>
    </source>
</evidence>
<evidence type="ECO:0000313" key="6">
    <source>
        <dbReference type="Proteomes" id="UP001233271"/>
    </source>
</evidence>
<keyword evidence="2" id="KW-0479">Metal-binding</keyword>
<evidence type="ECO:0000256" key="1">
    <source>
        <dbReference type="ARBA" id="ARBA00010402"/>
    </source>
</evidence>
<feature type="compositionally biased region" description="Low complexity" evidence="3">
    <location>
        <begin position="9"/>
        <end position="19"/>
    </location>
</feature>
<dbReference type="KEGG" id="ccac:CcaHIS019_0401300"/>
<feature type="region of interest" description="Disordered" evidence="3">
    <location>
        <begin position="393"/>
        <end position="456"/>
    </location>
</feature>
<reference evidence="5" key="1">
    <citation type="journal article" date="2023" name="BMC Genomics">
        <title>Chromosome-level genome assemblies of Cutaneotrichosporon spp. (Trichosporonales, Basidiomycota) reveal imbalanced evolution between nucleotide sequences and chromosome synteny.</title>
        <authorList>
            <person name="Kobayashi Y."/>
            <person name="Kayamori A."/>
            <person name="Aoki K."/>
            <person name="Shiwa Y."/>
            <person name="Matsutani M."/>
            <person name="Fujita N."/>
            <person name="Sugita T."/>
            <person name="Iwasaki W."/>
            <person name="Tanaka N."/>
            <person name="Takashima M."/>
        </authorList>
    </citation>
    <scope>NUCLEOTIDE SEQUENCE</scope>
    <source>
        <strain evidence="5">HIS019</strain>
    </source>
</reference>
<proteinExistence type="inferred from homology"/>
<dbReference type="AlphaFoldDB" id="A0AA48L3J6"/>
<keyword evidence="6" id="KW-1185">Reference proteome</keyword>
<feature type="region of interest" description="Disordered" evidence="3">
    <location>
        <begin position="601"/>
        <end position="726"/>
    </location>
</feature>
<organism evidence="5 6">
    <name type="scientific">Cutaneotrichosporon cavernicola</name>
    <dbReference type="NCBI Taxonomy" id="279322"/>
    <lineage>
        <taxon>Eukaryota</taxon>
        <taxon>Fungi</taxon>
        <taxon>Dikarya</taxon>
        <taxon>Basidiomycota</taxon>
        <taxon>Agaricomycotina</taxon>
        <taxon>Tremellomycetes</taxon>
        <taxon>Trichosporonales</taxon>
        <taxon>Trichosporonaceae</taxon>
        <taxon>Cutaneotrichosporon</taxon>
    </lineage>
</organism>
<comment type="similarity">
    <text evidence="1">Belongs to the SIP5 family.</text>
</comment>
<feature type="region of interest" description="Disordered" evidence="3">
    <location>
        <begin position="470"/>
        <end position="529"/>
    </location>
</feature>
<protein>
    <recommendedName>
        <fullName evidence="4">RING-type domain-containing protein</fullName>
    </recommendedName>
</protein>